<dbReference type="PROSITE" id="PS00198">
    <property type="entry name" value="4FE4S_FER_1"/>
    <property type="match status" value="1"/>
</dbReference>
<dbReference type="Gene3D" id="1.20.1050.140">
    <property type="match status" value="1"/>
</dbReference>
<feature type="domain" description="4Fe-4S ferredoxin-type" evidence="5">
    <location>
        <begin position="294"/>
        <end position="326"/>
    </location>
</feature>
<keyword evidence="3" id="KW-0408">Iron</keyword>
<dbReference type="EMBL" id="DTGD01000041">
    <property type="protein sequence ID" value="HGB35469.1"/>
    <property type="molecule type" value="Genomic_DNA"/>
</dbReference>
<dbReference type="PROSITE" id="PS51379">
    <property type="entry name" value="4FE4S_FER_2"/>
    <property type="match status" value="2"/>
</dbReference>
<keyword evidence="4" id="KW-0411">Iron-sulfur</keyword>
<organism evidence="6">
    <name type="scientific">candidate division WOR-3 bacterium</name>
    <dbReference type="NCBI Taxonomy" id="2052148"/>
    <lineage>
        <taxon>Bacteria</taxon>
        <taxon>Bacteria division WOR-3</taxon>
    </lineage>
</organism>
<dbReference type="PANTHER" id="PTHR42947">
    <property type="entry name" value="COB--COM HETERODISULFIDE REDUCTASE SUBUNIT B 1"/>
    <property type="match status" value="1"/>
</dbReference>
<protein>
    <submittedName>
        <fullName evidence="6">4Fe-4S dicluster domain-containing protein</fullName>
    </submittedName>
</protein>
<accession>A0A7V3KMM9</accession>
<dbReference type="Gene3D" id="3.40.50.11810">
    <property type="match status" value="1"/>
</dbReference>
<dbReference type="AlphaFoldDB" id="A0A7V3KMM9"/>
<proteinExistence type="predicted"/>
<feature type="domain" description="4Fe-4S ferredoxin-type" evidence="5">
    <location>
        <begin position="337"/>
        <end position="371"/>
    </location>
</feature>
<dbReference type="InterPro" id="IPR017896">
    <property type="entry name" value="4Fe4S_Fe-S-bd"/>
</dbReference>
<gene>
    <name evidence="6" type="ORF">ENV38_00990</name>
</gene>
<dbReference type="GO" id="GO:0046872">
    <property type="term" value="F:metal ion binding"/>
    <property type="evidence" value="ECO:0007669"/>
    <property type="project" value="UniProtKB-KW"/>
</dbReference>
<sequence>MRYALFLGCLIPYRLPSFEVTARRVLKRLNVELEDLSDFSCCPNTIAVESINEDYWYFLAARNLALAEKCGLDILCLCSGCSESLKRANFELKKNYALRERVNSKLLEIGLKYDGSIEVKHFVEVLIEIGLDTIREKIVRPLHGLKVACHYGCHLLRPSEVIFFDNPLKPVSLDKLVQVLGAETVDYENKMLCCGSGLSLVKSDEAQLLSKRKLDEVKNKADCLVVVCPSCFQQYDSVQKLMKEKPDVPVFYYLELLGLALGIEPESLGLSTHKISVSNLVSRINEGVESLKVLSEFFDLAVLKNCARCGACSSDCPVADENFNPHHIVKMLLEGKLKEVLNAGEFWRCTQCYTCHELCPQNMGLIEIFSKLKSIASEKELIPEDIRNQAANVLNNGFAILPSQTLRKRFDLPEPPKPNLDTIKKWVRSNV</sequence>
<dbReference type="InterPro" id="IPR051278">
    <property type="entry name" value="HdrB/HdrD_reductase"/>
</dbReference>
<dbReference type="Pfam" id="PF13183">
    <property type="entry name" value="Fer4_8"/>
    <property type="match status" value="1"/>
</dbReference>
<keyword evidence="2" id="KW-0560">Oxidoreductase</keyword>
<keyword evidence="1" id="KW-0479">Metal-binding</keyword>
<comment type="caution">
    <text evidence="6">The sequence shown here is derived from an EMBL/GenBank/DDBJ whole genome shotgun (WGS) entry which is preliminary data.</text>
</comment>
<name>A0A7V3KMM9_UNCW3</name>
<dbReference type="Pfam" id="PF02754">
    <property type="entry name" value="CCG"/>
    <property type="match status" value="2"/>
</dbReference>
<dbReference type="GO" id="GO:0051536">
    <property type="term" value="F:iron-sulfur cluster binding"/>
    <property type="evidence" value="ECO:0007669"/>
    <property type="project" value="UniProtKB-KW"/>
</dbReference>
<evidence type="ECO:0000313" key="6">
    <source>
        <dbReference type="EMBL" id="HGB35469.1"/>
    </source>
</evidence>
<evidence type="ECO:0000256" key="4">
    <source>
        <dbReference type="ARBA" id="ARBA00023014"/>
    </source>
</evidence>
<dbReference type="PANTHER" id="PTHR42947:SF1">
    <property type="entry name" value="COB--COM HETERODISULFIDE REDUCTASE SUBUNIT B 1"/>
    <property type="match status" value="1"/>
</dbReference>
<dbReference type="Gene3D" id="1.10.1060.10">
    <property type="entry name" value="Alpha-helical ferredoxin"/>
    <property type="match status" value="1"/>
</dbReference>
<evidence type="ECO:0000259" key="5">
    <source>
        <dbReference type="PROSITE" id="PS51379"/>
    </source>
</evidence>
<dbReference type="InterPro" id="IPR017900">
    <property type="entry name" value="4Fe4S_Fe_S_CS"/>
</dbReference>
<evidence type="ECO:0000256" key="3">
    <source>
        <dbReference type="ARBA" id="ARBA00023004"/>
    </source>
</evidence>
<evidence type="ECO:0000256" key="1">
    <source>
        <dbReference type="ARBA" id="ARBA00022723"/>
    </source>
</evidence>
<dbReference type="InterPro" id="IPR009051">
    <property type="entry name" value="Helical_ferredxn"/>
</dbReference>
<evidence type="ECO:0000256" key="2">
    <source>
        <dbReference type="ARBA" id="ARBA00023002"/>
    </source>
</evidence>
<dbReference type="GO" id="GO:0016491">
    <property type="term" value="F:oxidoreductase activity"/>
    <property type="evidence" value="ECO:0007669"/>
    <property type="project" value="UniProtKB-KW"/>
</dbReference>
<dbReference type="SUPFAM" id="SSF46548">
    <property type="entry name" value="alpha-helical ferredoxin"/>
    <property type="match status" value="1"/>
</dbReference>
<dbReference type="InterPro" id="IPR004017">
    <property type="entry name" value="Cys_rich_dom"/>
</dbReference>
<reference evidence="6" key="1">
    <citation type="journal article" date="2020" name="mSystems">
        <title>Genome- and Community-Level Interaction Insights into Carbon Utilization and Element Cycling Functions of Hydrothermarchaeota in Hydrothermal Sediment.</title>
        <authorList>
            <person name="Zhou Z."/>
            <person name="Liu Y."/>
            <person name="Xu W."/>
            <person name="Pan J."/>
            <person name="Luo Z.H."/>
            <person name="Li M."/>
        </authorList>
    </citation>
    <scope>NUCLEOTIDE SEQUENCE [LARGE SCALE GENOMIC DNA]</scope>
    <source>
        <strain evidence="6">SpSt-754</strain>
    </source>
</reference>